<feature type="repeat" description="WD" evidence="3">
    <location>
        <begin position="588"/>
        <end position="621"/>
    </location>
</feature>
<evidence type="ECO:0000256" key="2">
    <source>
        <dbReference type="ARBA" id="ARBA00022737"/>
    </source>
</evidence>
<keyword evidence="1 3" id="KW-0853">WD repeat</keyword>
<proteinExistence type="predicted"/>
<evidence type="ECO:0000313" key="6">
    <source>
        <dbReference type="EMBL" id="KAI2658301.1"/>
    </source>
</evidence>
<feature type="compositionally biased region" description="Acidic residues" evidence="4">
    <location>
        <begin position="262"/>
        <end position="271"/>
    </location>
</feature>
<dbReference type="InterPro" id="IPR019775">
    <property type="entry name" value="WD40_repeat_CS"/>
</dbReference>
<dbReference type="PANTHER" id="PTHR19872:SF7">
    <property type="entry name" value="F-BOX AND WD REPEAT DOMAIN CONTAINING PROTEIN 10B-RELATED"/>
    <property type="match status" value="1"/>
</dbReference>
<keyword evidence="7" id="KW-1185">Reference proteome</keyword>
<organism evidence="6 7">
    <name type="scientific">Labeo rohita</name>
    <name type="common">Indian major carp</name>
    <name type="synonym">Cyprinus rohita</name>
    <dbReference type="NCBI Taxonomy" id="84645"/>
    <lineage>
        <taxon>Eukaryota</taxon>
        <taxon>Metazoa</taxon>
        <taxon>Chordata</taxon>
        <taxon>Craniata</taxon>
        <taxon>Vertebrata</taxon>
        <taxon>Euteleostomi</taxon>
        <taxon>Actinopterygii</taxon>
        <taxon>Neopterygii</taxon>
        <taxon>Teleostei</taxon>
        <taxon>Ostariophysi</taxon>
        <taxon>Cypriniformes</taxon>
        <taxon>Cyprinidae</taxon>
        <taxon>Labeoninae</taxon>
        <taxon>Labeonini</taxon>
        <taxon>Labeo</taxon>
    </lineage>
</organism>
<keyword evidence="2" id="KW-0677">Repeat</keyword>
<evidence type="ECO:0000256" key="3">
    <source>
        <dbReference type="PROSITE-ProRule" id="PRU00221"/>
    </source>
</evidence>
<dbReference type="InterPro" id="IPR001680">
    <property type="entry name" value="WD40_rpt"/>
</dbReference>
<dbReference type="InterPro" id="IPR036322">
    <property type="entry name" value="WD40_repeat_dom_sf"/>
</dbReference>
<dbReference type="PROSITE" id="PS50181">
    <property type="entry name" value="FBOX"/>
    <property type="match status" value="1"/>
</dbReference>
<name>A0ABQ8M7X1_LABRO</name>
<sequence>MTEVKCLRGECGDSVLEWSCKGEDGEFNICGRCHSCVLSEKLHHSTQWMKKAGGASQRRFLTGILVRCHSLQILENLQSVLQVTSGKDFTYTRSRAQLSKLEDSIWSMDGALDTKLKGMDMLEAWEWFRKSPDWIKSKYVLGLLSLCDTPLLHMLGNLVHILIVWEKHKFLQFNSADLSVTESRFSSRSESDHTDLDLLIQACSVHDPADLPLEAHHQTDVLKQERSEQMKDSKSLKSICDEVELDVQSVDPWNRRTKSQDSDSDCSDDPDPALTVVPRSSKSLSGVSRHRDFIRSLPVDIAKRILGLLDKASLYSCRRVSMHWQCLTEEVLTEIEVKKSVEKQAMILQGNSTSKVNPVYAKICEVVVPISEDDKHFQHGEAFPKHKLSQEQDLNSVYKGFKTETVQLEERNVYCGVYNISVLLEREDPSRVMHYAGGQLVAAGSKDRIVRLLHVPSLKEIPPVIQGHAGSIKAVLVCEERDLVISASYDLSIRSWNLKTGICMMIFHGHFGTINCLDLYEDRLVSGAKDCRVKVWNLLTGKCVENLKFKHLKAIMCVKINETLVVSSCAGGQIRIWSMETASLIRQISGHKGAVLCLCIDQWHILSGGSDGVVKAWSTNSCVKKCLRTFQHPKEVLTMSFLFLRIITGCMDGKIRIFNILTGDCLRVIKTNMKQCPVLSLHTHDNTVVVNTRSSILMLQFAEVNWDYSASAVRNFFEQSHVSPENELRSAERMNRGGSSRLKRRSQCFKSLSTSSMQLAQDAQQEFTRAATWSQLQAYCHSRASISPQSDFQRPRSVLSAGRPVSGYRDLPNKVNQTQSTSTSSLDKKTSETKRSVLSRSEKAARDRVRKRGPHHPMTQDLILLRTSSAQQGSDLARSNMELNARVRDAWGPDSSKELSFQTTTKKTSEIHTPITTHSVDLNPQSSSQSRQTCFTPHSLPKQSQRSFKVVRSGINKIRPLNTTSPEDGKTPQRLFIRRTSMPTHCSEDFEMTNKSSSYHVPLNPFREHGVFQLRTDTQLEAYIQECTRQHQIHKHASGDQSKAVCKHSHCHQ</sequence>
<evidence type="ECO:0000256" key="4">
    <source>
        <dbReference type="SAM" id="MobiDB-lite"/>
    </source>
</evidence>
<dbReference type="InterPro" id="IPR036047">
    <property type="entry name" value="F-box-like_dom_sf"/>
</dbReference>
<feature type="region of interest" description="Disordered" evidence="4">
    <location>
        <begin position="724"/>
        <end position="744"/>
    </location>
</feature>
<dbReference type="Proteomes" id="UP000830375">
    <property type="component" value="Unassembled WGS sequence"/>
</dbReference>
<dbReference type="Gene3D" id="2.130.10.10">
    <property type="entry name" value="YVTN repeat-like/Quinoprotein amine dehydrogenase"/>
    <property type="match status" value="1"/>
</dbReference>
<feature type="repeat" description="WD" evidence="3">
    <location>
        <begin position="465"/>
        <end position="506"/>
    </location>
</feature>
<dbReference type="PROSITE" id="PS50082">
    <property type="entry name" value="WD_REPEATS_2"/>
    <property type="match status" value="3"/>
</dbReference>
<feature type="repeat" description="WD" evidence="3">
    <location>
        <begin position="507"/>
        <end position="546"/>
    </location>
</feature>
<dbReference type="InterPro" id="IPR001810">
    <property type="entry name" value="F-box_dom"/>
</dbReference>
<feature type="domain" description="F-box" evidence="5">
    <location>
        <begin position="291"/>
        <end position="335"/>
    </location>
</feature>
<dbReference type="SUPFAM" id="SSF81383">
    <property type="entry name" value="F-box domain"/>
    <property type="match status" value="1"/>
</dbReference>
<feature type="compositionally biased region" description="Basic and acidic residues" evidence="4">
    <location>
        <begin position="826"/>
        <end position="847"/>
    </location>
</feature>
<dbReference type="SMART" id="SM00320">
    <property type="entry name" value="WD40"/>
    <property type="match status" value="5"/>
</dbReference>
<dbReference type="PROSITE" id="PS50294">
    <property type="entry name" value="WD_REPEATS_REGION"/>
    <property type="match status" value="2"/>
</dbReference>
<dbReference type="Gene3D" id="1.20.1280.50">
    <property type="match status" value="1"/>
</dbReference>
<feature type="region of interest" description="Disordered" evidence="4">
    <location>
        <begin position="918"/>
        <end position="945"/>
    </location>
</feature>
<accession>A0ABQ8M7X1</accession>
<gene>
    <name evidence="6" type="ORF">H4Q32_016339</name>
</gene>
<evidence type="ECO:0000313" key="7">
    <source>
        <dbReference type="Proteomes" id="UP000830375"/>
    </source>
</evidence>
<evidence type="ECO:0000259" key="5">
    <source>
        <dbReference type="PROSITE" id="PS50181"/>
    </source>
</evidence>
<dbReference type="Pfam" id="PF00400">
    <property type="entry name" value="WD40"/>
    <property type="match status" value="4"/>
</dbReference>
<feature type="region of interest" description="Disordered" evidence="4">
    <location>
        <begin position="251"/>
        <end position="281"/>
    </location>
</feature>
<dbReference type="PANTHER" id="PTHR19872">
    <property type="entry name" value="UBIQUITIN LIGASE SPECIFICITY FACTOR/HREP PROTEIN"/>
    <property type="match status" value="1"/>
</dbReference>
<dbReference type="InterPro" id="IPR051075">
    <property type="entry name" value="SCF_subunit_WD-repeat"/>
</dbReference>
<dbReference type="PROSITE" id="PS00678">
    <property type="entry name" value="WD_REPEATS_1"/>
    <property type="match status" value="2"/>
</dbReference>
<dbReference type="EMBL" id="JACTAM010000012">
    <property type="protein sequence ID" value="KAI2658301.1"/>
    <property type="molecule type" value="Genomic_DNA"/>
</dbReference>
<dbReference type="CDD" id="cd00200">
    <property type="entry name" value="WD40"/>
    <property type="match status" value="1"/>
</dbReference>
<comment type="caution">
    <text evidence="6">The sequence shown here is derived from an EMBL/GenBank/DDBJ whole genome shotgun (WGS) entry which is preliminary data.</text>
</comment>
<feature type="region of interest" description="Disordered" evidence="4">
    <location>
        <begin position="787"/>
        <end position="858"/>
    </location>
</feature>
<protein>
    <submittedName>
        <fullName evidence="6">F-box/WD repeat-containing protein 10</fullName>
    </submittedName>
</protein>
<dbReference type="SUPFAM" id="SSF50978">
    <property type="entry name" value="WD40 repeat-like"/>
    <property type="match status" value="1"/>
</dbReference>
<feature type="compositionally biased region" description="Basic and acidic residues" evidence="4">
    <location>
        <begin position="724"/>
        <end position="735"/>
    </location>
</feature>
<evidence type="ECO:0000256" key="1">
    <source>
        <dbReference type="ARBA" id="ARBA00022574"/>
    </source>
</evidence>
<reference evidence="6 7" key="1">
    <citation type="submission" date="2022-01" db="EMBL/GenBank/DDBJ databases">
        <title>A high-quality chromosome-level genome assembly of rohu carp, Labeo rohita.</title>
        <authorList>
            <person name="Arick M.A. II"/>
            <person name="Hsu C.-Y."/>
            <person name="Magbanua Z."/>
            <person name="Pechanova O."/>
            <person name="Grover C."/>
            <person name="Miller E."/>
            <person name="Thrash A."/>
            <person name="Ezzel L."/>
            <person name="Alam S."/>
            <person name="Benzie J."/>
            <person name="Hamilton M."/>
            <person name="Karsi A."/>
            <person name="Lawrence M.L."/>
            <person name="Peterson D.G."/>
        </authorList>
    </citation>
    <scope>NUCLEOTIDE SEQUENCE [LARGE SCALE GENOMIC DNA]</scope>
    <source>
        <strain evidence="7">BAU-BD-2019</strain>
        <tissue evidence="6">Blood</tissue>
    </source>
</reference>
<dbReference type="InterPro" id="IPR015943">
    <property type="entry name" value="WD40/YVTN_repeat-like_dom_sf"/>
</dbReference>